<dbReference type="STRING" id="1328759.A0A5C2SB52"/>
<feature type="chain" id="PRO_5023056289" evidence="6">
    <location>
        <begin position="18"/>
        <end position="549"/>
    </location>
</feature>
<keyword evidence="9" id="KW-1185">Reference proteome</keyword>
<dbReference type="CDD" id="cd05471">
    <property type="entry name" value="pepsin_like"/>
    <property type="match status" value="1"/>
</dbReference>
<feature type="domain" description="Peptidase A1" evidence="7">
    <location>
        <begin position="55"/>
        <end position="387"/>
    </location>
</feature>
<keyword evidence="3 8" id="KW-0645">Protease</keyword>
<keyword evidence="5" id="KW-0472">Membrane</keyword>
<protein>
    <submittedName>
        <fullName evidence="8">Acid protease</fullName>
    </submittedName>
</protein>
<dbReference type="PRINTS" id="PR00792">
    <property type="entry name" value="PEPSIN"/>
</dbReference>
<dbReference type="PROSITE" id="PS00141">
    <property type="entry name" value="ASP_PROTEASE"/>
    <property type="match status" value="1"/>
</dbReference>
<accession>A0A5C2SB52</accession>
<evidence type="ECO:0000256" key="2">
    <source>
        <dbReference type="ARBA" id="ARBA00022750"/>
    </source>
</evidence>
<proteinExistence type="inferred from homology"/>
<dbReference type="PROSITE" id="PS51767">
    <property type="entry name" value="PEPTIDASE_A1"/>
    <property type="match status" value="1"/>
</dbReference>
<evidence type="ECO:0000256" key="3">
    <source>
        <dbReference type="RuleBase" id="RU000454"/>
    </source>
</evidence>
<dbReference type="GO" id="GO:0004190">
    <property type="term" value="F:aspartic-type endopeptidase activity"/>
    <property type="evidence" value="ECO:0007669"/>
    <property type="project" value="UniProtKB-KW"/>
</dbReference>
<name>A0A5C2SB52_9APHY</name>
<evidence type="ECO:0000259" key="7">
    <source>
        <dbReference type="PROSITE" id="PS51767"/>
    </source>
</evidence>
<keyword evidence="5" id="KW-0812">Transmembrane</keyword>
<dbReference type="InterPro" id="IPR001969">
    <property type="entry name" value="Aspartic_peptidase_AS"/>
</dbReference>
<evidence type="ECO:0000313" key="9">
    <source>
        <dbReference type="Proteomes" id="UP000313359"/>
    </source>
</evidence>
<feature type="signal peptide" evidence="6">
    <location>
        <begin position="1"/>
        <end position="17"/>
    </location>
</feature>
<dbReference type="AlphaFoldDB" id="A0A5C2SB52"/>
<keyword evidence="3" id="KW-0378">Hydrolase</keyword>
<keyword evidence="2 3" id="KW-0064">Aspartyl protease</keyword>
<feature type="transmembrane region" description="Helical" evidence="5">
    <location>
        <begin position="489"/>
        <end position="510"/>
    </location>
</feature>
<dbReference type="Gene3D" id="2.40.70.10">
    <property type="entry name" value="Acid Proteases"/>
    <property type="match status" value="2"/>
</dbReference>
<dbReference type="PANTHER" id="PTHR47966:SF57">
    <property type="entry name" value="PEPTIDASE A1 DOMAIN-CONTAINING PROTEIN"/>
    <property type="match status" value="1"/>
</dbReference>
<comment type="similarity">
    <text evidence="1 3">Belongs to the peptidase A1 family.</text>
</comment>
<keyword evidence="6" id="KW-0732">Signal</keyword>
<reference evidence="8" key="1">
    <citation type="journal article" date="2018" name="Genome Biol. Evol.">
        <title>Genomics and development of Lentinus tigrinus, a white-rot wood-decaying mushroom with dimorphic fruiting bodies.</title>
        <authorList>
            <person name="Wu B."/>
            <person name="Xu Z."/>
            <person name="Knudson A."/>
            <person name="Carlson A."/>
            <person name="Chen N."/>
            <person name="Kovaka S."/>
            <person name="LaButti K."/>
            <person name="Lipzen A."/>
            <person name="Pennachio C."/>
            <person name="Riley R."/>
            <person name="Schakwitz W."/>
            <person name="Umezawa K."/>
            <person name="Ohm R.A."/>
            <person name="Grigoriev I.V."/>
            <person name="Nagy L.G."/>
            <person name="Gibbons J."/>
            <person name="Hibbett D."/>
        </authorList>
    </citation>
    <scope>NUCLEOTIDE SEQUENCE [LARGE SCALE GENOMIC DNA]</scope>
    <source>
        <strain evidence="8">ALCF2SS1-6</strain>
    </source>
</reference>
<dbReference type="GO" id="GO:0006508">
    <property type="term" value="P:proteolysis"/>
    <property type="evidence" value="ECO:0007669"/>
    <property type="project" value="UniProtKB-KW"/>
</dbReference>
<sequence length="549" mass="58284">MILRLASLLGFASLALSASIDISTERRASKSYPVSVSRNGSIEGFGFSHAANNAYTATIYVNGVAYQVILDTGSSDTWIDPLAVGGIVPPNVIETGINSSTSYVDGSVSTGPVVLADISFGPYTIKNQALTISYNASPDSQFSSGLIGLGGTAGSEIYSLLSNTTYEENGRAILYNLFEHEPDLPNYTAWLMSRSELGITDGGVLTVSEVLSNMTAALDAPRFDSPIPADWTTYMDGLYVNGRLISGYSNITAEYEKANIHVPKDNTVVTFDTGTSFIRGPNYYAHAIYKDLPGAALTDKIDPSGQSVWYTVPCNTKLNLTFSFSGNKYPIHPIDAIEVFMNGDGTFMCVGTVSGGDVPAADWLLGAAFLRNTYQIYDYGNSSDIRARPSTQLLSLVDQDKAWAEADSMMLTRLVAYEASYTATSGLPHTTPTHAQSYSGAVPTAGVTSVDNEKNSVPTTAALAGALAEDAASSSAGGTDLSGLMRNSYIGLGLLGAVLVLLFVVVVLSVKSNRPEKGYRPLGNTGRRAMPMADTASDPFYSTPYDKPE</sequence>
<dbReference type="Pfam" id="PF00026">
    <property type="entry name" value="Asp"/>
    <property type="match status" value="1"/>
</dbReference>
<dbReference type="InterPro" id="IPR033121">
    <property type="entry name" value="PEPTIDASE_A1"/>
</dbReference>
<evidence type="ECO:0000256" key="4">
    <source>
        <dbReference type="SAM" id="MobiDB-lite"/>
    </source>
</evidence>
<evidence type="ECO:0000256" key="1">
    <source>
        <dbReference type="ARBA" id="ARBA00007447"/>
    </source>
</evidence>
<dbReference type="EMBL" id="ML122265">
    <property type="protein sequence ID" value="RPD60497.1"/>
    <property type="molecule type" value="Genomic_DNA"/>
</dbReference>
<organism evidence="8 9">
    <name type="scientific">Lentinus tigrinus ALCF2SS1-6</name>
    <dbReference type="NCBI Taxonomy" id="1328759"/>
    <lineage>
        <taxon>Eukaryota</taxon>
        <taxon>Fungi</taxon>
        <taxon>Dikarya</taxon>
        <taxon>Basidiomycota</taxon>
        <taxon>Agaricomycotina</taxon>
        <taxon>Agaricomycetes</taxon>
        <taxon>Polyporales</taxon>
        <taxon>Polyporaceae</taxon>
        <taxon>Lentinus</taxon>
    </lineage>
</organism>
<dbReference type="Proteomes" id="UP000313359">
    <property type="component" value="Unassembled WGS sequence"/>
</dbReference>
<dbReference type="InterPro" id="IPR001461">
    <property type="entry name" value="Aspartic_peptidase_A1"/>
</dbReference>
<dbReference type="InterPro" id="IPR021109">
    <property type="entry name" value="Peptidase_aspartic_dom_sf"/>
</dbReference>
<dbReference type="PANTHER" id="PTHR47966">
    <property type="entry name" value="BETA-SITE APP-CLEAVING ENZYME, ISOFORM A-RELATED"/>
    <property type="match status" value="1"/>
</dbReference>
<evidence type="ECO:0000256" key="6">
    <source>
        <dbReference type="SAM" id="SignalP"/>
    </source>
</evidence>
<dbReference type="OrthoDB" id="771136at2759"/>
<gene>
    <name evidence="8" type="ORF">L227DRAFT_653210</name>
</gene>
<dbReference type="InterPro" id="IPR034164">
    <property type="entry name" value="Pepsin-like_dom"/>
</dbReference>
<dbReference type="SUPFAM" id="SSF50630">
    <property type="entry name" value="Acid proteases"/>
    <property type="match status" value="1"/>
</dbReference>
<evidence type="ECO:0000313" key="8">
    <source>
        <dbReference type="EMBL" id="RPD60497.1"/>
    </source>
</evidence>
<keyword evidence="5" id="KW-1133">Transmembrane helix</keyword>
<evidence type="ECO:0000256" key="5">
    <source>
        <dbReference type="SAM" id="Phobius"/>
    </source>
</evidence>
<feature type="region of interest" description="Disordered" evidence="4">
    <location>
        <begin position="516"/>
        <end position="549"/>
    </location>
</feature>